<dbReference type="EMBL" id="DVMN01000083">
    <property type="protein sequence ID" value="HIU21495.1"/>
    <property type="molecule type" value="Genomic_DNA"/>
</dbReference>
<protein>
    <submittedName>
        <fullName evidence="6">Glycoside hydrolase family 3 C-terminal domain-containing protein</fullName>
    </submittedName>
</protein>
<dbReference type="Pfam" id="PF01915">
    <property type="entry name" value="Glyco_hydro_3_C"/>
    <property type="match status" value="1"/>
</dbReference>
<keyword evidence="2 4" id="KW-0378">Hydrolase</keyword>
<dbReference type="PANTHER" id="PTHR42715:SF10">
    <property type="entry name" value="BETA-GLUCOSIDASE"/>
    <property type="match status" value="1"/>
</dbReference>
<dbReference type="InterPro" id="IPR013783">
    <property type="entry name" value="Ig-like_fold"/>
</dbReference>
<comment type="similarity">
    <text evidence="1 4">Belongs to the glycosyl hydrolase 3 family.</text>
</comment>
<dbReference type="Gene3D" id="2.60.40.10">
    <property type="entry name" value="Immunoglobulins"/>
    <property type="match status" value="1"/>
</dbReference>
<dbReference type="InterPro" id="IPR026891">
    <property type="entry name" value="Fn3-like"/>
</dbReference>
<dbReference type="SMART" id="SM01217">
    <property type="entry name" value="Fn3_like"/>
    <property type="match status" value="1"/>
</dbReference>
<dbReference type="Proteomes" id="UP000824088">
    <property type="component" value="Unassembled WGS sequence"/>
</dbReference>
<dbReference type="InterPro" id="IPR001764">
    <property type="entry name" value="Glyco_hydro_3_N"/>
</dbReference>
<dbReference type="InterPro" id="IPR050288">
    <property type="entry name" value="Cellulose_deg_GH3"/>
</dbReference>
<evidence type="ECO:0000256" key="4">
    <source>
        <dbReference type="RuleBase" id="RU361161"/>
    </source>
</evidence>
<dbReference type="InterPro" id="IPR036881">
    <property type="entry name" value="Glyco_hydro_3_C_sf"/>
</dbReference>
<proteinExistence type="inferred from homology"/>
<feature type="domain" description="Fibronectin type III-like" evidence="5">
    <location>
        <begin position="586"/>
        <end position="656"/>
    </location>
</feature>
<accession>A0A9D1HUI6</accession>
<dbReference type="GO" id="GO:0005975">
    <property type="term" value="P:carbohydrate metabolic process"/>
    <property type="evidence" value="ECO:0007669"/>
    <property type="project" value="InterPro"/>
</dbReference>
<reference evidence="6" key="2">
    <citation type="journal article" date="2021" name="PeerJ">
        <title>Extensive microbial diversity within the chicken gut microbiome revealed by metagenomics and culture.</title>
        <authorList>
            <person name="Gilroy R."/>
            <person name="Ravi A."/>
            <person name="Getino M."/>
            <person name="Pursley I."/>
            <person name="Horton D.L."/>
            <person name="Alikhan N.F."/>
            <person name="Baker D."/>
            <person name="Gharbi K."/>
            <person name="Hall N."/>
            <person name="Watson M."/>
            <person name="Adriaenssens E.M."/>
            <person name="Foster-Nyarko E."/>
            <person name="Jarju S."/>
            <person name="Secka A."/>
            <person name="Antonio M."/>
            <person name="Oren A."/>
            <person name="Chaudhuri R.R."/>
            <person name="La Ragione R."/>
            <person name="Hildebrand F."/>
            <person name="Pallen M.J."/>
        </authorList>
    </citation>
    <scope>NUCLEOTIDE SEQUENCE</scope>
    <source>
        <strain evidence="6">1063</strain>
    </source>
</reference>
<gene>
    <name evidence="6" type="ORF">IAD51_04610</name>
</gene>
<dbReference type="Gene3D" id="3.20.20.300">
    <property type="entry name" value="Glycoside hydrolase, family 3, N-terminal domain"/>
    <property type="match status" value="1"/>
</dbReference>
<evidence type="ECO:0000313" key="7">
    <source>
        <dbReference type="Proteomes" id="UP000824088"/>
    </source>
</evidence>
<dbReference type="Pfam" id="PF00933">
    <property type="entry name" value="Glyco_hydro_3"/>
    <property type="match status" value="1"/>
</dbReference>
<comment type="caution">
    <text evidence="6">The sequence shown here is derived from an EMBL/GenBank/DDBJ whole genome shotgun (WGS) entry which is preliminary data.</text>
</comment>
<dbReference type="InterPro" id="IPR017853">
    <property type="entry name" value="GH"/>
</dbReference>
<keyword evidence="3" id="KW-0119">Carbohydrate metabolism</keyword>
<name>A0A9D1HUI6_9FIRM</name>
<dbReference type="SUPFAM" id="SSF51445">
    <property type="entry name" value="(Trans)glycosidases"/>
    <property type="match status" value="1"/>
</dbReference>
<dbReference type="PANTHER" id="PTHR42715">
    <property type="entry name" value="BETA-GLUCOSIDASE"/>
    <property type="match status" value="1"/>
</dbReference>
<dbReference type="Pfam" id="PF14310">
    <property type="entry name" value="Fn3-like"/>
    <property type="match status" value="1"/>
</dbReference>
<dbReference type="PROSITE" id="PS00775">
    <property type="entry name" value="GLYCOSYL_HYDROL_F3"/>
    <property type="match status" value="1"/>
</dbReference>
<organism evidence="6 7">
    <name type="scientific">Candidatus Limadaptatus stercorigallinarum</name>
    <dbReference type="NCBI Taxonomy" id="2840845"/>
    <lineage>
        <taxon>Bacteria</taxon>
        <taxon>Bacillati</taxon>
        <taxon>Bacillota</taxon>
        <taxon>Clostridia</taxon>
        <taxon>Eubacteriales</taxon>
        <taxon>Candidatus Limadaptatus</taxon>
    </lineage>
</organism>
<dbReference type="GO" id="GO:0008422">
    <property type="term" value="F:beta-glucosidase activity"/>
    <property type="evidence" value="ECO:0007669"/>
    <property type="project" value="UniProtKB-ARBA"/>
</dbReference>
<evidence type="ECO:0000259" key="5">
    <source>
        <dbReference type="SMART" id="SM01217"/>
    </source>
</evidence>
<dbReference type="InterPro" id="IPR036962">
    <property type="entry name" value="Glyco_hydro_3_N_sf"/>
</dbReference>
<dbReference type="InterPro" id="IPR002772">
    <property type="entry name" value="Glyco_hydro_3_C"/>
</dbReference>
<dbReference type="InterPro" id="IPR019800">
    <property type="entry name" value="Glyco_hydro_3_AS"/>
</dbReference>
<evidence type="ECO:0000256" key="3">
    <source>
        <dbReference type="ARBA" id="ARBA00023277"/>
    </source>
</evidence>
<keyword evidence="4" id="KW-0326">Glycosidase</keyword>
<dbReference type="FunFam" id="2.60.40.10:FF:000495">
    <property type="entry name" value="Periplasmic beta-glucosidase"/>
    <property type="match status" value="1"/>
</dbReference>
<evidence type="ECO:0000256" key="2">
    <source>
        <dbReference type="ARBA" id="ARBA00022801"/>
    </source>
</evidence>
<dbReference type="Gene3D" id="3.40.50.1700">
    <property type="entry name" value="Glycoside hydrolase family 3 C-terminal domain"/>
    <property type="match status" value="1"/>
</dbReference>
<evidence type="ECO:0000313" key="6">
    <source>
        <dbReference type="EMBL" id="HIU21495.1"/>
    </source>
</evidence>
<dbReference type="AlphaFoldDB" id="A0A9D1HUI6"/>
<evidence type="ECO:0000256" key="1">
    <source>
        <dbReference type="ARBA" id="ARBA00005336"/>
    </source>
</evidence>
<dbReference type="SUPFAM" id="SSF52279">
    <property type="entry name" value="Beta-D-glucan exohydrolase, C-terminal domain"/>
    <property type="match status" value="1"/>
</dbReference>
<sequence>MKEQDYIAILKKMTLEEKAALCSGQSFWTTVPIEKYGIPSVRMTDGPHGIRSEKDSIGTNIMRESYPATCFPPAVTSASTWDPDLLEEVGAAIAAEAKALGVTTVLGPGVNIKRSPLCGRNFEYFSEDPYVAGRMGAAWVHGVQKNGVGVSVKHFCANNQEHLRMSIDTIVDERALREIYLSAFEHIVKTEQPSTVMCSYNRLNGTYLSDNKRMLTDVLRGEWGFGGIVVSDWGAVNDRVEGVKAGMDLEMPGNRGANDKNIVKAVKEGTLSEEDLDKVALRMIRFAFECKAHEDKTVKPDFRAHDALAAKVAAGGAVLLKNEGGILPLSSAKKIAVIGALAKTPRFQGAGSSLINPTKTTSFLQALDAVGQKYEYADGYKLKGDGYNARLMREAVETAKGKDAVVLFIGLTPEFESEGFDRKHMNMPDAHAMLVQEIAKVNENVIVVLSCGSPVALSEVEPNAKAILNLYLGGQASGKAAYDLLYGKVNPSGKLAETFPLNNGDNIVARYFPMGPRSVQYRESVYVGYRYYEAAEKPVMYPFGYGLSYTSFEYSDIRLSASDIDEGEPLTVTFKVKNTGDRDGAEVAQLYVADVQSAIFRPKKELKGFKKVFLKAGEEKEVSLTLDSRAFSYYNVLIKNWHIESGDFDILVGASSADIRLSATVNVKSARPDAPVPDYRTTAPYYYDLTETNEQKRTIPVEQFAALYGASVVDNVPYAKGEFDVNSSVSDVSVSGVGKFLYNIITFGVGIMAGNSTNREMLVRSAIDMPLRAFMGFTGGVLSMESVQGLVDMCNGKKGGFGRFCKGFRKDKELESYILDVKKKG</sequence>
<dbReference type="PRINTS" id="PR00133">
    <property type="entry name" value="GLHYDRLASE3"/>
</dbReference>
<reference evidence="6" key="1">
    <citation type="submission" date="2020-10" db="EMBL/GenBank/DDBJ databases">
        <authorList>
            <person name="Gilroy R."/>
        </authorList>
    </citation>
    <scope>NUCLEOTIDE SEQUENCE</scope>
    <source>
        <strain evidence="6">1063</strain>
    </source>
</reference>